<dbReference type="KEGG" id="dpo:13036497"/>
<sequence>MDWSMKSHLLAYYYQCPNISPWCLILFGAIVAVTLVCYSCHCYQFIRDRRRLRSQNRQLPQPLVRLSVSPGCPHIINTKLTHSKNLAEAY</sequence>
<proteinExistence type="predicted"/>
<keyword evidence="1" id="KW-0812">Transmembrane</keyword>
<name>A0A6I8WEM9_DROPS</name>
<reference evidence="3" key="2">
    <citation type="submission" date="2025-08" db="UniProtKB">
        <authorList>
            <consortium name="RefSeq"/>
        </authorList>
    </citation>
    <scope>IDENTIFICATION</scope>
    <source>
        <strain evidence="3">MV-25-SWS-2005</strain>
        <tissue evidence="3">Whole body</tissue>
    </source>
</reference>
<keyword evidence="1" id="KW-1133">Transmembrane helix</keyword>
<keyword evidence="1" id="KW-0472">Membrane</keyword>
<keyword evidence="2" id="KW-1185">Reference proteome</keyword>
<gene>
    <name evidence="3" type="primary">hemo</name>
</gene>
<evidence type="ECO:0000256" key="1">
    <source>
        <dbReference type="SAM" id="Phobius"/>
    </source>
</evidence>
<dbReference type="Pfam" id="PF21944">
    <property type="entry name" value="Hemotin"/>
    <property type="match status" value="1"/>
</dbReference>
<dbReference type="Proteomes" id="UP000001819">
    <property type="component" value="Chromosome 2"/>
</dbReference>
<dbReference type="RefSeq" id="XP_033241881.1">
    <property type="nucleotide sequence ID" value="XM_033385990.1"/>
</dbReference>
<reference evidence="2" key="1">
    <citation type="submission" date="2024-06" db="UniProtKB">
        <authorList>
            <consortium name="RefSeq"/>
        </authorList>
    </citation>
    <scope>NUCLEOTIDE SEQUENCE [LARGE SCALE GENOMIC DNA]</scope>
    <source>
        <strain evidence="2">MV2-25</strain>
    </source>
</reference>
<accession>A0A6I8WEM9</accession>
<organism evidence="2 3">
    <name type="scientific">Drosophila pseudoobscura pseudoobscura</name>
    <name type="common">Fruit fly</name>
    <dbReference type="NCBI Taxonomy" id="46245"/>
    <lineage>
        <taxon>Eukaryota</taxon>
        <taxon>Metazoa</taxon>
        <taxon>Ecdysozoa</taxon>
        <taxon>Arthropoda</taxon>
        <taxon>Hexapoda</taxon>
        <taxon>Insecta</taxon>
        <taxon>Pterygota</taxon>
        <taxon>Neoptera</taxon>
        <taxon>Endopterygota</taxon>
        <taxon>Diptera</taxon>
        <taxon>Brachycera</taxon>
        <taxon>Muscomorpha</taxon>
        <taxon>Ephydroidea</taxon>
        <taxon>Drosophilidae</taxon>
        <taxon>Drosophila</taxon>
        <taxon>Sophophora</taxon>
    </lineage>
</organism>
<dbReference type="AlphaFoldDB" id="A0A6I8WEM9"/>
<evidence type="ECO:0000313" key="3">
    <source>
        <dbReference type="RefSeq" id="XP_033241881.1"/>
    </source>
</evidence>
<evidence type="ECO:0000313" key="2">
    <source>
        <dbReference type="Proteomes" id="UP000001819"/>
    </source>
</evidence>
<protein>
    <submittedName>
        <fullName evidence="3">Hemotin</fullName>
    </submittedName>
</protein>
<dbReference type="InterPro" id="IPR047851">
    <property type="entry name" value="Hemotin"/>
</dbReference>
<feature type="transmembrane region" description="Helical" evidence="1">
    <location>
        <begin position="19"/>
        <end position="43"/>
    </location>
</feature>
<dbReference type="InParanoid" id="A0A6I8WEM9"/>